<feature type="transmembrane region" description="Helical" evidence="1">
    <location>
        <begin position="34"/>
        <end position="53"/>
    </location>
</feature>
<keyword evidence="1" id="KW-0812">Transmembrane</keyword>
<dbReference type="EMBL" id="CAJVCH010571296">
    <property type="protein sequence ID" value="CAG7837137.1"/>
    <property type="molecule type" value="Genomic_DNA"/>
</dbReference>
<reference evidence="2" key="1">
    <citation type="submission" date="2021-06" db="EMBL/GenBank/DDBJ databases">
        <authorList>
            <person name="Hodson N. C."/>
            <person name="Mongue J. A."/>
            <person name="Jaron S. K."/>
        </authorList>
    </citation>
    <scope>NUCLEOTIDE SEQUENCE</scope>
</reference>
<proteinExistence type="predicted"/>
<evidence type="ECO:0000313" key="2">
    <source>
        <dbReference type="EMBL" id="CAG7837137.1"/>
    </source>
</evidence>
<dbReference type="AlphaFoldDB" id="A0A8J2LIG1"/>
<name>A0A8J2LIG1_9HEXA</name>
<comment type="caution">
    <text evidence="2">The sequence shown here is derived from an EMBL/GenBank/DDBJ whole genome shotgun (WGS) entry which is preliminary data.</text>
</comment>
<keyword evidence="3" id="KW-1185">Reference proteome</keyword>
<keyword evidence="1" id="KW-0472">Membrane</keyword>
<evidence type="ECO:0000256" key="1">
    <source>
        <dbReference type="SAM" id="Phobius"/>
    </source>
</evidence>
<protein>
    <submittedName>
        <fullName evidence="2">Uncharacterized protein</fullName>
    </submittedName>
</protein>
<evidence type="ECO:0000313" key="3">
    <source>
        <dbReference type="Proteomes" id="UP000708208"/>
    </source>
</evidence>
<organism evidence="2 3">
    <name type="scientific">Allacma fusca</name>
    <dbReference type="NCBI Taxonomy" id="39272"/>
    <lineage>
        <taxon>Eukaryota</taxon>
        <taxon>Metazoa</taxon>
        <taxon>Ecdysozoa</taxon>
        <taxon>Arthropoda</taxon>
        <taxon>Hexapoda</taxon>
        <taxon>Collembola</taxon>
        <taxon>Symphypleona</taxon>
        <taxon>Sminthuridae</taxon>
        <taxon>Allacma</taxon>
    </lineage>
</organism>
<gene>
    <name evidence="2" type="ORF">AFUS01_LOCUS46294</name>
</gene>
<dbReference type="Proteomes" id="UP000708208">
    <property type="component" value="Unassembled WGS sequence"/>
</dbReference>
<keyword evidence="1" id="KW-1133">Transmembrane helix</keyword>
<sequence>MPNFQTIVNQASHHFLKGSLAVACERWWYFKMNFWVYFLLVTTLGQAYAGALIKPEEAHLAEDDPRLNEISGEILEKKMIPNLLRLWELGLTSKKPGLDEVGIIKKQKTNMEDFEASSESSEILDSDSIEIYPGSSESTSLSSEDIFPPVGYPAVVLDVNPAEKNPTFISRLLH</sequence>
<accession>A0A8J2LIG1</accession>